<keyword evidence="3" id="KW-1185">Reference proteome</keyword>
<evidence type="ECO:0000313" key="3">
    <source>
        <dbReference type="Proteomes" id="UP000253495"/>
    </source>
</evidence>
<dbReference type="AlphaFoldDB" id="A0A368VET6"/>
<sequence length="508" mass="56454">MMRRVPPEMFQFAVASKAELYTAILHGFGEANERLETALGIDEVRARLRSVGWLEALDDEELAAALGQLERWGLLDVIQNHGENYRTAADYERRNLQYSLTKQGEAAYAGVQHALSVLASTGALQTAVLDAIADRLDELYVLLTTPDSQDRRIFSTVQELEGHLEALRNNTKQFNAELQRLLRGEGADLTTFHEVKSATVAYLQEFVTNLDQRCHAIATAGGRIEQHGVEAMHHRALAGAELPPTSEDGAEEQWLAHRRARWDGLRAWFWPADGSTPRAEQLHTVARRAIVTLLQVLDRIVESRRRSSSAAADFRTLARWFSVAPSDEDLHRLWSAAFGLGSARHAHLAHPDPELVAPSTPWAQAPPVEVSALLRRSGRTERFTRTGKVRDVAELKQQRAERARAERAQLEQTWSALATDGPVRLSRFAELDHTVFEHLLDLLGRALAAPADEHGRRVGTTADGRAEVLLRDPDDGLRAELCTQHGRLTGPDYLVEVWLADIPGEAAG</sequence>
<evidence type="ECO:0000313" key="2">
    <source>
        <dbReference type="EMBL" id="RCW39658.1"/>
    </source>
</evidence>
<accession>A0A368VET6</accession>
<proteinExistence type="predicted"/>
<keyword evidence="1" id="KW-0175">Coiled coil</keyword>
<name>A0A368VET6_9ACTN</name>
<protein>
    <submittedName>
        <fullName evidence="2">Uncharacterized protein (TIGR02677 family)</fullName>
    </submittedName>
</protein>
<evidence type="ECO:0000256" key="1">
    <source>
        <dbReference type="SAM" id="Coils"/>
    </source>
</evidence>
<organism evidence="2 3">
    <name type="scientific">Halopolyspora algeriensis</name>
    <dbReference type="NCBI Taxonomy" id="1500506"/>
    <lineage>
        <taxon>Bacteria</taxon>
        <taxon>Bacillati</taxon>
        <taxon>Actinomycetota</taxon>
        <taxon>Actinomycetes</taxon>
        <taxon>Actinomycetes incertae sedis</taxon>
        <taxon>Halopolyspora</taxon>
    </lineage>
</organism>
<dbReference type="Proteomes" id="UP000253495">
    <property type="component" value="Unassembled WGS sequence"/>
</dbReference>
<dbReference type="InterPro" id="IPR013493">
    <property type="entry name" value="CHP02677"/>
</dbReference>
<dbReference type="NCBIfam" id="TIGR02677">
    <property type="entry name" value="TIGR02677 family protein"/>
    <property type="match status" value="1"/>
</dbReference>
<feature type="coiled-coil region" evidence="1">
    <location>
        <begin position="157"/>
        <end position="184"/>
    </location>
</feature>
<dbReference type="EMBL" id="QPJC01000015">
    <property type="protein sequence ID" value="RCW39658.1"/>
    <property type="molecule type" value="Genomic_DNA"/>
</dbReference>
<gene>
    <name evidence="2" type="ORF">DFQ14_11534</name>
</gene>
<dbReference type="Pfam" id="PF09660">
    <property type="entry name" value="DUF2397"/>
    <property type="match status" value="1"/>
</dbReference>
<reference evidence="2 3" key="1">
    <citation type="submission" date="2018-07" db="EMBL/GenBank/DDBJ databases">
        <title>Genomic Encyclopedia of Type Strains, Phase III (KMG-III): the genomes of soil and plant-associated and newly described type strains.</title>
        <authorList>
            <person name="Whitman W."/>
        </authorList>
    </citation>
    <scope>NUCLEOTIDE SEQUENCE [LARGE SCALE GENOMIC DNA]</scope>
    <source>
        <strain evidence="2 3">CECT 8575</strain>
    </source>
</reference>
<comment type="caution">
    <text evidence="2">The sequence shown here is derived from an EMBL/GenBank/DDBJ whole genome shotgun (WGS) entry which is preliminary data.</text>
</comment>